<evidence type="ECO:0000259" key="6">
    <source>
        <dbReference type="PROSITE" id="PS50977"/>
    </source>
</evidence>
<dbReference type="STRING" id="985054.SAMN05444358_11439"/>
<dbReference type="PRINTS" id="PR00455">
    <property type="entry name" value="HTHTETR"/>
</dbReference>
<dbReference type="InterPro" id="IPR039538">
    <property type="entry name" value="BetI_C"/>
</dbReference>
<dbReference type="SUPFAM" id="SSF48498">
    <property type="entry name" value="Tetracyclin repressor-like, C-terminal domain"/>
    <property type="match status" value="1"/>
</dbReference>
<dbReference type="PROSITE" id="PS01081">
    <property type="entry name" value="HTH_TETR_1"/>
    <property type="match status" value="1"/>
</dbReference>
<dbReference type="AlphaFoldDB" id="A0A1H3FCQ1"/>
<dbReference type="EMBL" id="FNNP01000014">
    <property type="protein sequence ID" value="SDX88756.1"/>
    <property type="molecule type" value="Genomic_DNA"/>
</dbReference>
<dbReference type="PROSITE" id="PS50977">
    <property type="entry name" value="HTH_TETR_2"/>
    <property type="match status" value="1"/>
</dbReference>
<keyword evidence="1" id="KW-0678">Repressor</keyword>
<evidence type="ECO:0000256" key="2">
    <source>
        <dbReference type="ARBA" id="ARBA00023015"/>
    </source>
</evidence>
<name>A0A1H3FCQ1_9RHOB</name>
<dbReference type="OrthoDB" id="9809265at2"/>
<dbReference type="InterPro" id="IPR009057">
    <property type="entry name" value="Homeodomain-like_sf"/>
</dbReference>
<dbReference type="Gene3D" id="1.10.357.10">
    <property type="entry name" value="Tetracycline Repressor, domain 2"/>
    <property type="match status" value="1"/>
</dbReference>
<dbReference type="GO" id="GO:0000976">
    <property type="term" value="F:transcription cis-regulatory region binding"/>
    <property type="evidence" value="ECO:0007669"/>
    <property type="project" value="TreeGrafter"/>
</dbReference>
<dbReference type="InterPro" id="IPR050109">
    <property type="entry name" value="HTH-type_TetR-like_transc_reg"/>
</dbReference>
<dbReference type="InterPro" id="IPR023772">
    <property type="entry name" value="DNA-bd_HTH_TetR-type_CS"/>
</dbReference>
<organism evidence="7 8">
    <name type="scientific">Ruegeria halocynthiae</name>
    <dbReference type="NCBI Taxonomy" id="985054"/>
    <lineage>
        <taxon>Bacteria</taxon>
        <taxon>Pseudomonadati</taxon>
        <taxon>Pseudomonadota</taxon>
        <taxon>Alphaproteobacteria</taxon>
        <taxon>Rhodobacterales</taxon>
        <taxon>Roseobacteraceae</taxon>
        <taxon>Ruegeria</taxon>
    </lineage>
</organism>
<keyword evidence="3 5" id="KW-0238">DNA-binding</keyword>
<sequence>MQVYNNFMSWMADVQDDSRKFTRESAEYRREALILATLDLIAEMGVRGATVRGIAARANVTQGLIRHYFSSKEDLVQAAYEHHMNTLTDQTASYSGKGNALSRLSNFVDASLRPPIVDSSAVALWAGFLNKVQHDPKMQRIHQRTYNYFRDHLETLIVAALQECGRSVEASEATQLAIACNAVIDGLWLEGGALPEFFAEGQLAQIGLGSVSAIIGIPLKKEVEQP</sequence>
<dbReference type="Pfam" id="PF13977">
    <property type="entry name" value="TetR_C_6"/>
    <property type="match status" value="1"/>
</dbReference>
<evidence type="ECO:0000313" key="8">
    <source>
        <dbReference type="Proteomes" id="UP000183400"/>
    </source>
</evidence>
<dbReference type="PANTHER" id="PTHR30055:SF234">
    <property type="entry name" value="HTH-TYPE TRANSCRIPTIONAL REGULATOR BETI"/>
    <property type="match status" value="1"/>
</dbReference>
<keyword evidence="8" id="KW-1185">Reference proteome</keyword>
<evidence type="ECO:0000313" key="7">
    <source>
        <dbReference type="EMBL" id="SDX88756.1"/>
    </source>
</evidence>
<dbReference type="Pfam" id="PF00440">
    <property type="entry name" value="TetR_N"/>
    <property type="match status" value="1"/>
</dbReference>
<evidence type="ECO:0000256" key="4">
    <source>
        <dbReference type="ARBA" id="ARBA00023163"/>
    </source>
</evidence>
<protein>
    <submittedName>
        <fullName evidence="7">Transcriptional regulator, TetR family</fullName>
    </submittedName>
</protein>
<dbReference type="GO" id="GO:0003700">
    <property type="term" value="F:DNA-binding transcription factor activity"/>
    <property type="evidence" value="ECO:0007669"/>
    <property type="project" value="TreeGrafter"/>
</dbReference>
<keyword evidence="4" id="KW-0804">Transcription</keyword>
<dbReference type="InterPro" id="IPR036271">
    <property type="entry name" value="Tet_transcr_reg_TetR-rel_C_sf"/>
</dbReference>
<feature type="domain" description="HTH tetR-type" evidence="6">
    <location>
        <begin position="27"/>
        <end position="87"/>
    </location>
</feature>
<keyword evidence="2" id="KW-0805">Transcription regulation</keyword>
<reference evidence="8" key="1">
    <citation type="submission" date="2016-10" db="EMBL/GenBank/DDBJ databases">
        <authorList>
            <person name="Varghese N."/>
            <person name="Submissions S."/>
        </authorList>
    </citation>
    <scope>NUCLEOTIDE SEQUENCE [LARGE SCALE GENOMIC DNA]</scope>
    <source>
        <strain evidence="8">DSM 27839</strain>
    </source>
</reference>
<dbReference type="SUPFAM" id="SSF46689">
    <property type="entry name" value="Homeodomain-like"/>
    <property type="match status" value="1"/>
</dbReference>
<proteinExistence type="predicted"/>
<feature type="DNA-binding region" description="H-T-H motif" evidence="5">
    <location>
        <begin position="50"/>
        <end position="69"/>
    </location>
</feature>
<gene>
    <name evidence="7" type="ORF">SAMN05444358_11439</name>
</gene>
<evidence type="ECO:0000256" key="1">
    <source>
        <dbReference type="ARBA" id="ARBA00022491"/>
    </source>
</evidence>
<accession>A0A1H3FCQ1</accession>
<dbReference type="InterPro" id="IPR001647">
    <property type="entry name" value="HTH_TetR"/>
</dbReference>
<evidence type="ECO:0000256" key="5">
    <source>
        <dbReference type="PROSITE-ProRule" id="PRU00335"/>
    </source>
</evidence>
<dbReference type="PANTHER" id="PTHR30055">
    <property type="entry name" value="HTH-TYPE TRANSCRIPTIONAL REGULATOR RUTR"/>
    <property type="match status" value="1"/>
</dbReference>
<dbReference type="Proteomes" id="UP000183400">
    <property type="component" value="Unassembled WGS sequence"/>
</dbReference>
<evidence type="ECO:0000256" key="3">
    <source>
        <dbReference type="ARBA" id="ARBA00023125"/>
    </source>
</evidence>